<dbReference type="PANTHER" id="PTHR34296:SF2">
    <property type="entry name" value="ABC TRANSPORTER GUANOSINE-BINDING PROTEIN NUPN"/>
    <property type="match status" value="1"/>
</dbReference>
<keyword evidence="3" id="KW-1003">Cell membrane</keyword>
<comment type="subcellular location">
    <subcellularLocation>
        <location evidence="1">Cell membrane</location>
        <topology evidence="1">Lipid-anchor</topology>
    </subcellularLocation>
</comment>
<dbReference type="SUPFAM" id="SSF53822">
    <property type="entry name" value="Periplasmic binding protein-like I"/>
    <property type="match status" value="1"/>
</dbReference>
<evidence type="ECO:0000256" key="5">
    <source>
        <dbReference type="ARBA" id="ARBA00023136"/>
    </source>
</evidence>
<proteinExistence type="inferred from homology"/>
<dbReference type="Gene3D" id="3.40.50.2300">
    <property type="match status" value="2"/>
</dbReference>
<name>A0A9J6P897_9CLOT</name>
<dbReference type="EMBL" id="JAGSOJ010000007">
    <property type="protein sequence ID" value="MCM1992803.1"/>
    <property type="molecule type" value="Genomic_DNA"/>
</dbReference>
<evidence type="ECO:0000256" key="6">
    <source>
        <dbReference type="ARBA" id="ARBA00023288"/>
    </source>
</evidence>
<dbReference type="InterPro" id="IPR050957">
    <property type="entry name" value="BMP_lipoprotein"/>
</dbReference>
<evidence type="ECO:0000313" key="9">
    <source>
        <dbReference type="EMBL" id="MCM1992803.1"/>
    </source>
</evidence>
<feature type="signal peptide" evidence="7">
    <location>
        <begin position="1"/>
        <end position="22"/>
    </location>
</feature>
<gene>
    <name evidence="9" type="ORF">KDK92_24050</name>
</gene>
<protein>
    <submittedName>
        <fullName evidence="9">BMP family ABC transporter substrate-binding protein</fullName>
    </submittedName>
</protein>
<dbReference type="InterPro" id="IPR003760">
    <property type="entry name" value="PnrA-like"/>
</dbReference>
<evidence type="ECO:0000259" key="8">
    <source>
        <dbReference type="Pfam" id="PF02608"/>
    </source>
</evidence>
<keyword evidence="6" id="KW-0449">Lipoprotein</keyword>
<evidence type="ECO:0000256" key="7">
    <source>
        <dbReference type="SAM" id="SignalP"/>
    </source>
</evidence>
<reference evidence="9" key="2">
    <citation type="submission" date="2021-04" db="EMBL/GenBank/DDBJ databases">
        <authorList>
            <person name="Dong X."/>
        </authorList>
    </citation>
    <scope>NUCLEOTIDE SEQUENCE</scope>
    <source>
        <strain evidence="9">ZWT</strain>
    </source>
</reference>
<dbReference type="PANTHER" id="PTHR34296">
    <property type="entry name" value="TRANSCRIPTIONAL ACTIVATOR PROTEIN MED"/>
    <property type="match status" value="1"/>
</dbReference>
<sequence>MRLKRIMASVVMASMIVGALTACGNENVQNNNETSTKKALVGLVTTEGGVNDKSFNQSADKGIKKAAEEFDVKYSVIESFNKEDYEENMEALIDEEADLIFATGFQMVDAVKNVAENYENSNFAIVDNIVELDNVKSIVFKEHEGSFLMGVIAGKMTESNKVGFMGGRDIELTNRFEVGFAAGVMSVNPEAGKYLMDRKTVKYVESFVDVNKGYEVAKSLYDEGCDVVYHAAGGAGIGMFSAAQELRNSGKDVWCIGVDMDQAQTMPEYKNVLLSSMVKRVDVGTYEVVKEVANGEFEGGKVVQMGLKENALEIAESTSNNTPTEVIELAEQYKEAIAKGEIKVPSNFDELMSFKGVSLEK</sequence>
<feature type="domain" description="ABC transporter substrate-binding protein PnrA-like" evidence="8">
    <location>
        <begin position="43"/>
        <end position="347"/>
    </location>
</feature>
<dbReference type="PROSITE" id="PS51257">
    <property type="entry name" value="PROKAR_LIPOPROTEIN"/>
    <property type="match status" value="1"/>
</dbReference>
<evidence type="ECO:0000256" key="4">
    <source>
        <dbReference type="ARBA" id="ARBA00022729"/>
    </source>
</evidence>
<feature type="chain" id="PRO_5039901655" evidence="7">
    <location>
        <begin position="23"/>
        <end position="361"/>
    </location>
</feature>
<dbReference type="Proteomes" id="UP001056429">
    <property type="component" value="Unassembled WGS sequence"/>
</dbReference>
<dbReference type="RefSeq" id="WP_250861971.1">
    <property type="nucleotide sequence ID" value="NZ_JAGSOJ010000007.1"/>
</dbReference>
<keyword evidence="10" id="KW-1185">Reference proteome</keyword>
<accession>A0A9J6P897</accession>
<reference evidence="9" key="1">
    <citation type="journal article" date="2021" name="mSystems">
        <title>Bacteria and Archaea Synergistically Convert Glycine Betaine to Biogenic Methane in the Formosa Cold Seep of the South China Sea.</title>
        <authorList>
            <person name="Li L."/>
            <person name="Zhang W."/>
            <person name="Zhang S."/>
            <person name="Song L."/>
            <person name="Sun Q."/>
            <person name="Zhang H."/>
            <person name="Xiang H."/>
            <person name="Dong X."/>
        </authorList>
    </citation>
    <scope>NUCLEOTIDE SEQUENCE</scope>
    <source>
        <strain evidence="9">ZWT</strain>
    </source>
</reference>
<comment type="caution">
    <text evidence="9">The sequence shown here is derived from an EMBL/GenBank/DDBJ whole genome shotgun (WGS) entry which is preliminary data.</text>
</comment>
<dbReference type="CDD" id="cd06354">
    <property type="entry name" value="PBP1_PrnA-like"/>
    <property type="match status" value="1"/>
</dbReference>
<evidence type="ECO:0000256" key="1">
    <source>
        <dbReference type="ARBA" id="ARBA00004193"/>
    </source>
</evidence>
<evidence type="ECO:0000256" key="2">
    <source>
        <dbReference type="ARBA" id="ARBA00008610"/>
    </source>
</evidence>
<dbReference type="InterPro" id="IPR028082">
    <property type="entry name" value="Peripla_BP_I"/>
</dbReference>
<organism evidence="9 10">
    <name type="scientific">Oceanirhabdus seepicola</name>
    <dbReference type="NCBI Taxonomy" id="2828781"/>
    <lineage>
        <taxon>Bacteria</taxon>
        <taxon>Bacillati</taxon>
        <taxon>Bacillota</taxon>
        <taxon>Clostridia</taxon>
        <taxon>Eubacteriales</taxon>
        <taxon>Clostridiaceae</taxon>
        <taxon>Oceanirhabdus</taxon>
    </lineage>
</organism>
<comment type="similarity">
    <text evidence="2">Belongs to the BMP lipoprotein family.</text>
</comment>
<dbReference type="Pfam" id="PF02608">
    <property type="entry name" value="Bmp"/>
    <property type="match status" value="1"/>
</dbReference>
<evidence type="ECO:0000256" key="3">
    <source>
        <dbReference type="ARBA" id="ARBA00022475"/>
    </source>
</evidence>
<dbReference type="GO" id="GO:0005886">
    <property type="term" value="C:plasma membrane"/>
    <property type="evidence" value="ECO:0007669"/>
    <property type="project" value="UniProtKB-SubCell"/>
</dbReference>
<evidence type="ECO:0000313" key="10">
    <source>
        <dbReference type="Proteomes" id="UP001056429"/>
    </source>
</evidence>
<keyword evidence="5" id="KW-0472">Membrane</keyword>
<keyword evidence="4 7" id="KW-0732">Signal</keyword>
<dbReference type="AlphaFoldDB" id="A0A9J6P897"/>